<organism evidence="2 3">
    <name type="scientific">Azonexus hydrophilus</name>
    <dbReference type="NCBI Taxonomy" id="418702"/>
    <lineage>
        <taxon>Bacteria</taxon>
        <taxon>Pseudomonadati</taxon>
        <taxon>Pseudomonadota</taxon>
        <taxon>Betaproteobacteria</taxon>
        <taxon>Rhodocyclales</taxon>
        <taxon>Azonexaceae</taxon>
        <taxon>Azonexus</taxon>
    </lineage>
</organism>
<evidence type="ECO:0000313" key="3">
    <source>
        <dbReference type="Proteomes" id="UP001479520"/>
    </source>
</evidence>
<evidence type="ECO:0000313" key="2">
    <source>
        <dbReference type="EMBL" id="WZJ21946.1"/>
    </source>
</evidence>
<protein>
    <submittedName>
        <fullName evidence="2">DUF1631 family protein</fullName>
    </submittedName>
</protein>
<reference evidence="2 3" key="1">
    <citation type="submission" date="2024-04" db="EMBL/GenBank/DDBJ databases">
        <title>Dissimilatory iodate-reducing microorganisms contribute to the enrichment of iodine in groundwater.</title>
        <authorList>
            <person name="Jiang Z."/>
        </authorList>
    </citation>
    <scope>NUCLEOTIDE SEQUENCE [LARGE SCALE GENOMIC DNA]</scope>
    <source>
        <strain evidence="2 3">NCP973</strain>
    </source>
</reference>
<feature type="region of interest" description="Disordered" evidence="1">
    <location>
        <begin position="563"/>
        <end position="583"/>
    </location>
</feature>
<gene>
    <name evidence="2" type="ORF">AADV58_02015</name>
</gene>
<accession>A0ABZ2XH76</accession>
<name>A0ABZ2XH76_9RHOO</name>
<evidence type="ECO:0000256" key="1">
    <source>
        <dbReference type="SAM" id="MobiDB-lite"/>
    </source>
</evidence>
<dbReference type="EMBL" id="CP151406">
    <property type="protein sequence ID" value="WZJ21946.1"/>
    <property type="molecule type" value="Genomic_DNA"/>
</dbReference>
<dbReference type="RefSeq" id="WP_157272424.1">
    <property type="nucleotide sequence ID" value="NZ_CP151406.1"/>
</dbReference>
<keyword evidence="3" id="KW-1185">Reference proteome</keyword>
<dbReference type="Proteomes" id="UP001479520">
    <property type="component" value="Chromosome"/>
</dbReference>
<sequence length="693" mass="74953">MTLPSSAGRFDRFQVLKACRSAFLDQLSTLLRDSRLVSEAAISAMLGGTGRHFDAMQTSQRTGSFEEEAKGLTSSKISLVGDDDLELDIRLDNLCKRLSESTSVQLWKTHLRFVTLLGRPDLPKTHNPVGPQAIVAGLHSLFAAAGASSLDEKFDLLDRIEALLREGLPVIYTNIDSLLDRVGAEAAQPAIIGSGETPRPTVSAPSQPVPPPVASEPATQGVIAQLAGRASKTGTPVASQRLLSQAALDNLMFRLEQLERNQRNSTDFLTATSPKLETLIPGLFAETTEHPAPAMEAVRAQELGVPAATAEGQAIDAVGQFYSAAFADPGLPDTLKLQLAELQVITVRLALKDKTLFSRADHPLRRLIDRIGALCIPLPANADRQHPTFKKIAEVIAQLKGGFGGHSEGIAIAADAVDELLTEQLHEIYGQAAAYLPLLHQLDRRDQAAGDIRRLLETREIDGLPPILQDFFRQHWKRLLEKAWFEEGISGPSWQANARTLSTLLWSFRPKAVGEERQALARELPVVLKSLKAGMEQLQLPAETQAGILDACFELQTRAMRASAGPAEDGLEPAMSLPRPGRNRQMTQGRVEAGDLILHTLDLPDPASGEPPGSLPGQGTWLSVNLEGVDHILCLCHRSPASGRSLLFSPAPRLALAIHPQLLDLRLRDGSIRQFGEPPLFARLLARALAAAG</sequence>
<dbReference type="InterPro" id="IPR012434">
    <property type="entry name" value="DUF1631"/>
</dbReference>
<proteinExistence type="predicted"/>
<dbReference type="Pfam" id="PF07793">
    <property type="entry name" value="DUF1631"/>
    <property type="match status" value="1"/>
</dbReference>
<feature type="region of interest" description="Disordered" evidence="1">
    <location>
        <begin position="192"/>
        <end position="218"/>
    </location>
</feature>